<proteinExistence type="predicted"/>
<reference evidence="2 3" key="1">
    <citation type="journal article" date="2017" name="Nat. Ecol. Evol.">
        <title>Scallop genome provides insights into evolution of bilaterian karyotype and development.</title>
        <authorList>
            <person name="Wang S."/>
            <person name="Zhang J."/>
            <person name="Jiao W."/>
            <person name="Li J."/>
            <person name="Xun X."/>
            <person name="Sun Y."/>
            <person name="Guo X."/>
            <person name="Huan P."/>
            <person name="Dong B."/>
            <person name="Zhang L."/>
            <person name="Hu X."/>
            <person name="Sun X."/>
            <person name="Wang J."/>
            <person name="Zhao C."/>
            <person name="Wang Y."/>
            <person name="Wang D."/>
            <person name="Huang X."/>
            <person name="Wang R."/>
            <person name="Lv J."/>
            <person name="Li Y."/>
            <person name="Zhang Z."/>
            <person name="Liu B."/>
            <person name="Lu W."/>
            <person name="Hui Y."/>
            <person name="Liang J."/>
            <person name="Zhou Z."/>
            <person name="Hou R."/>
            <person name="Li X."/>
            <person name="Liu Y."/>
            <person name="Li H."/>
            <person name="Ning X."/>
            <person name="Lin Y."/>
            <person name="Zhao L."/>
            <person name="Xing Q."/>
            <person name="Dou J."/>
            <person name="Li Y."/>
            <person name="Mao J."/>
            <person name="Guo H."/>
            <person name="Dou H."/>
            <person name="Li T."/>
            <person name="Mu C."/>
            <person name="Jiang W."/>
            <person name="Fu Q."/>
            <person name="Fu X."/>
            <person name="Miao Y."/>
            <person name="Liu J."/>
            <person name="Yu Q."/>
            <person name="Li R."/>
            <person name="Liao H."/>
            <person name="Li X."/>
            <person name="Kong Y."/>
            <person name="Jiang Z."/>
            <person name="Chourrout D."/>
            <person name="Li R."/>
            <person name="Bao Z."/>
        </authorList>
    </citation>
    <scope>NUCLEOTIDE SEQUENCE [LARGE SCALE GENOMIC DNA]</scope>
    <source>
        <strain evidence="2 3">PY_sf001</strain>
    </source>
</reference>
<gene>
    <name evidence="2" type="ORF">KP79_PYT10332</name>
</gene>
<feature type="transmembrane region" description="Helical" evidence="1">
    <location>
        <begin position="68"/>
        <end position="95"/>
    </location>
</feature>
<dbReference type="PANTHER" id="PTHR12242:SF49">
    <property type="entry name" value="HEADBUTT, ISOFORM E"/>
    <property type="match status" value="1"/>
</dbReference>
<dbReference type="STRING" id="6573.A0A210QFC5"/>
<keyword evidence="1" id="KW-1133">Transmembrane helix</keyword>
<dbReference type="EMBL" id="NEDP02003892">
    <property type="protein sequence ID" value="OWF47446.1"/>
    <property type="molecule type" value="Genomic_DNA"/>
</dbReference>
<feature type="transmembrane region" description="Helical" evidence="1">
    <location>
        <begin position="210"/>
        <end position="230"/>
    </location>
</feature>
<dbReference type="GO" id="GO:0016020">
    <property type="term" value="C:membrane"/>
    <property type="evidence" value="ECO:0007669"/>
    <property type="project" value="TreeGrafter"/>
</dbReference>
<sequence>MGLSRHHPCNKHNFFLTHGDGRDFVTLQGGHLYPYLAWASFWSLYHLAWIIVEIYWAATDNQNDAEFFIYLTNLGYVLLVSFTWLDLAAVIYYIVKVKNDGDVTSMPLLWKVNWVLYNMAMTTAIVVVLLYWILLATSFGPGSINKHLINGVIALLYISFTAKPSRILHFYQPVMFAALYSIFSVIYFGAGGGNVYSVLDWSKPGNALALTLPLVLVGVPLIHLAVCGIYRARVEIWRKCCSPDGSQTFPRTDSEMGMGSTVKNADKISTICNETKRTDTV</sequence>
<feature type="transmembrane region" description="Helical" evidence="1">
    <location>
        <begin position="35"/>
        <end position="56"/>
    </location>
</feature>
<keyword evidence="1" id="KW-0812">Transmembrane</keyword>
<dbReference type="AlphaFoldDB" id="A0A210QFC5"/>
<accession>A0A210QFC5</accession>
<organism evidence="2 3">
    <name type="scientific">Mizuhopecten yessoensis</name>
    <name type="common">Japanese scallop</name>
    <name type="synonym">Patinopecten yessoensis</name>
    <dbReference type="NCBI Taxonomy" id="6573"/>
    <lineage>
        <taxon>Eukaryota</taxon>
        <taxon>Metazoa</taxon>
        <taxon>Spiralia</taxon>
        <taxon>Lophotrochozoa</taxon>
        <taxon>Mollusca</taxon>
        <taxon>Bivalvia</taxon>
        <taxon>Autobranchia</taxon>
        <taxon>Pteriomorphia</taxon>
        <taxon>Pectinida</taxon>
        <taxon>Pectinoidea</taxon>
        <taxon>Pectinidae</taxon>
        <taxon>Mizuhopecten</taxon>
    </lineage>
</organism>
<keyword evidence="3" id="KW-1185">Reference proteome</keyword>
<evidence type="ECO:0000256" key="1">
    <source>
        <dbReference type="SAM" id="Phobius"/>
    </source>
</evidence>
<dbReference type="InterPro" id="IPR049352">
    <property type="entry name" value="Rost"/>
</dbReference>
<comment type="caution">
    <text evidence="2">The sequence shown here is derived from an EMBL/GenBank/DDBJ whole genome shotgun (WGS) entry which is preliminary data.</text>
</comment>
<dbReference type="OrthoDB" id="419711at2759"/>
<evidence type="ECO:0000313" key="3">
    <source>
        <dbReference type="Proteomes" id="UP000242188"/>
    </source>
</evidence>
<feature type="transmembrane region" description="Helical" evidence="1">
    <location>
        <begin position="115"/>
        <end position="136"/>
    </location>
</feature>
<feature type="transmembrane region" description="Helical" evidence="1">
    <location>
        <begin position="170"/>
        <end position="190"/>
    </location>
</feature>
<keyword evidence="1" id="KW-0472">Membrane</keyword>
<dbReference type="PANTHER" id="PTHR12242">
    <property type="entry name" value="OS02G0130600 PROTEIN-RELATED"/>
    <property type="match status" value="1"/>
</dbReference>
<dbReference type="Pfam" id="PF21534">
    <property type="entry name" value="Rost"/>
    <property type="match status" value="1"/>
</dbReference>
<protein>
    <submittedName>
        <fullName evidence="2">Protein rolling stone</fullName>
    </submittedName>
</protein>
<name>A0A210QFC5_MIZYE</name>
<dbReference type="Proteomes" id="UP000242188">
    <property type="component" value="Unassembled WGS sequence"/>
</dbReference>
<evidence type="ECO:0000313" key="2">
    <source>
        <dbReference type="EMBL" id="OWF47446.1"/>
    </source>
</evidence>